<keyword evidence="1" id="KW-0677">Repeat</keyword>
<dbReference type="Gene3D" id="3.40.50.300">
    <property type="entry name" value="P-loop containing nucleotide triphosphate hydrolases"/>
    <property type="match status" value="1"/>
</dbReference>
<dbReference type="PANTHER" id="PTHR10039:SF17">
    <property type="entry name" value="FUNGAL STAND N-TERMINAL GOODBYE DOMAIN-CONTAINING PROTEIN-RELATED"/>
    <property type="match status" value="1"/>
</dbReference>
<dbReference type="SUPFAM" id="SSF48452">
    <property type="entry name" value="TPR-like"/>
    <property type="match status" value="1"/>
</dbReference>
<feature type="region of interest" description="Disordered" evidence="2">
    <location>
        <begin position="1367"/>
        <end position="1431"/>
    </location>
</feature>
<sequence length="1558" mass="176410">MAAFRQPQTAAALSPAEMELRLLWQDAEVEFRQMTRRSLTTDQEKRLEDVLADLDRKYRPPESEAGKDSAKTKAKIRATIEKVLSCIQLLGGLAAQGASIVFGPATLCFNAISFLIDVPGKVAAVYEGVGNLFEEISHSLVLFKIYENYNKLDPDLRDGTHKLMMSIVRICGLSIKIIEGGVWHHVKVGAKITFLNDDSGVKSELTKFKALIEKQSRVTDAITLQHVLSSEDRIFEVLHAQYETAEKLTNLETNISMVAEDVSDRKMRMILSERLDAMSRMLSTSTASAQEATKAMLAMRNDLLAGSAQWLLEHDDYKEWKTAEANAIPLLLISGEKHTGKSFLLAAIEKDLRETGRDVSIAYYEFTKREAKSAKEKHKEDVVAAMKSMSLQLASQYKQYATEMAGLKDDFRPPDSKEKELWEKLWWDKLQFSRYPQTKETANFILMFDGLEDLSESNCAKLLKLLKAVRDDSRSSTIRQHIRIIATASPKIFEDSPIKPIEIADHNLSDIKMYIEDLLEKDEILQGQHVEMLDLLKAIRTTLPEVASGSFSVVQQKLERIREAVDSDAYLDDVQTILSENPADDLGKLARKVINDLNAALKSHDIDQLNELLHWAIFGFEYFTVDHLRATIFLNSGKASLQPFERKLKEKFARILHVIDDHVEVDVDIENLFRSQDSPVSETATVPDLEAARISMTISINEADLRTVQQFFWDLTDKLRSGRFDFSTDKSSLGGKGVIQTDVVRASYYLSEQLLKLLNDEPHEKTQCLVSYALRYLTYHLGKVKESLEQGRLGTSERMILAKRLVDLLSDVEGIEKFWTTRNELSPNWIDPDQVKIVRDLLKDEKTVAVLQPKERRWVRVHTADSEGKAGIYKPITLMVARRWLRDRSWDVYPAYNWIHKYIALQNSKDEEAADKQNQDDGDKDRDESNGEAAADGLEALVNSEPEPAPSSNVEDIVSAATWVQQALSLKDEELNALWYDRLGETCYESDEFQAAKDFYEKAKALPDCQWTANQGWALAVDRLSQGQDDDEAKKKDLKESACNEMEIALAHLRSKLNTADFGNDNKDALILGLKKQASWQSELNSMDKAFALYEEALEVDPKEHAIRCDLLKAMYAQNREADAREMLLRMINQRGDPTELDLFSDLLLYLTESEEYYVSLRPIDIILALARTDERLNVQTLEALQTAIRDARKSNLAINEGMLLLYEGIVLTHGATDDARVQQAIRCWEDCQSLYLSSRYDLVITQALAARLVAQHYFHHTVKPGTAAEERMEYVSRLLRLKRLSTSWIHSFRPNSYLASYYVSQNQLEEARQLFMEDMVAAMEILFDGDPENDSYGYRYLADILMHTGDDLNALSAWSLLGPNDLFKSSGPQDQHSNDENQDGMPKENGGPEAKPSESTENGFAEEGDNPEAPATDKAEDEDDAEIRDGPLGNTCDGLCDHTWHYADDFYACRYCPDTQFTPDCLDKLKANKLEPYICHPGHSWLHVPAWSDKDALEVGPGKVRVRGQLVDGARVGGEIVDIRQWLDEIRDIWKIPKKEDVPIIAEPASILNGSSK</sequence>
<dbReference type="InterPro" id="IPR031350">
    <property type="entry name" value="Goodbye_dom"/>
</dbReference>
<feature type="domain" description="Fungal STAND N-terminal Goodbye" evidence="3">
    <location>
        <begin position="24"/>
        <end position="146"/>
    </location>
</feature>
<dbReference type="InterPro" id="IPR056884">
    <property type="entry name" value="NPHP3-like_N"/>
</dbReference>
<dbReference type="VEuPathDB" id="FungiDB:PV07_08956"/>
<organism evidence="5 6">
    <name type="scientific">Cladophialophora immunda</name>
    <dbReference type="NCBI Taxonomy" id="569365"/>
    <lineage>
        <taxon>Eukaryota</taxon>
        <taxon>Fungi</taxon>
        <taxon>Dikarya</taxon>
        <taxon>Ascomycota</taxon>
        <taxon>Pezizomycotina</taxon>
        <taxon>Eurotiomycetes</taxon>
        <taxon>Chaetothyriomycetidae</taxon>
        <taxon>Chaetothyriales</taxon>
        <taxon>Herpotrichiellaceae</taxon>
        <taxon>Cladophialophora</taxon>
    </lineage>
</organism>
<feature type="region of interest" description="Disordered" evidence="2">
    <location>
        <begin position="910"/>
        <end position="931"/>
    </location>
</feature>
<dbReference type="Pfam" id="PF17109">
    <property type="entry name" value="Goodbye"/>
    <property type="match status" value="1"/>
</dbReference>
<dbReference type="Pfam" id="PF24883">
    <property type="entry name" value="NPHP3_N"/>
    <property type="match status" value="1"/>
</dbReference>
<feature type="compositionally biased region" description="Basic and acidic residues" evidence="2">
    <location>
        <begin position="910"/>
        <end position="929"/>
    </location>
</feature>
<dbReference type="Proteomes" id="UP000054466">
    <property type="component" value="Unassembled WGS sequence"/>
</dbReference>
<reference evidence="5 6" key="1">
    <citation type="submission" date="2015-01" db="EMBL/GenBank/DDBJ databases">
        <title>The Genome Sequence of Cladophialophora immunda CBS83496.</title>
        <authorList>
            <consortium name="The Broad Institute Genomics Platform"/>
            <person name="Cuomo C."/>
            <person name="de Hoog S."/>
            <person name="Gorbushina A."/>
            <person name="Stielow B."/>
            <person name="Teixiera M."/>
            <person name="Abouelleil A."/>
            <person name="Chapman S.B."/>
            <person name="Priest M."/>
            <person name="Young S.K."/>
            <person name="Wortman J."/>
            <person name="Nusbaum C."/>
            <person name="Birren B."/>
        </authorList>
    </citation>
    <scope>NUCLEOTIDE SEQUENCE [LARGE SCALE GENOMIC DNA]</scope>
    <source>
        <strain evidence="5 6">CBS 83496</strain>
    </source>
</reference>
<keyword evidence="6" id="KW-1185">Reference proteome</keyword>
<dbReference type="InterPro" id="IPR011990">
    <property type="entry name" value="TPR-like_helical_dom_sf"/>
</dbReference>
<name>A0A0D2C3K8_9EURO</name>
<dbReference type="SUPFAM" id="SSF52540">
    <property type="entry name" value="P-loop containing nucleoside triphosphate hydrolases"/>
    <property type="match status" value="1"/>
</dbReference>
<dbReference type="Pfam" id="PF14559">
    <property type="entry name" value="TPR_19"/>
    <property type="match status" value="1"/>
</dbReference>
<dbReference type="EMBL" id="KN847044">
    <property type="protein sequence ID" value="KIW25813.1"/>
    <property type="molecule type" value="Genomic_DNA"/>
</dbReference>
<evidence type="ECO:0000256" key="1">
    <source>
        <dbReference type="ARBA" id="ARBA00022737"/>
    </source>
</evidence>
<evidence type="ECO:0000259" key="4">
    <source>
        <dbReference type="Pfam" id="PF24883"/>
    </source>
</evidence>
<dbReference type="InterPro" id="IPR027417">
    <property type="entry name" value="P-loop_NTPase"/>
</dbReference>
<evidence type="ECO:0000313" key="5">
    <source>
        <dbReference type="EMBL" id="KIW25813.1"/>
    </source>
</evidence>
<evidence type="ECO:0000256" key="2">
    <source>
        <dbReference type="SAM" id="MobiDB-lite"/>
    </source>
</evidence>
<dbReference type="GeneID" id="27348150"/>
<dbReference type="HOGENOM" id="CLU_001466_3_0_1"/>
<protein>
    <submittedName>
        <fullName evidence="5">Uncharacterized protein</fullName>
    </submittedName>
</protein>
<evidence type="ECO:0000313" key="6">
    <source>
        <dbReference type="Proteomes" id="UP000054466"/>
    </source>
</evidence>
<proteinExistence type="predicted"/>
<gene>
    <name evidence="5" type="ORF">PV07_08956</name>
</gene>
<feature type="domain" description="Nephrocystin 3-like N-terminal" evidence="4">
    <location>
        <begin position="306"/>
        <end position="475"/>
    </location>
</feature>
<dbReference type="Gene3D" id="1.25.40.10">
    <property type="entry name" value="Tetratricopeptide repeat domain"/>
    <property type="match status" value="1"/>
</dbReference>
<dbReference type="OrthoDB" id="2913095at2759"/>
<dbReference type="RefSeq" id="XP_016246029.1">
    <property type="nucleotide sequence ID" value="XM_016396173.1"/>
</dbReference>
<accession>A0A0D2C3K8</accession>
<dbReference type="PANTHER" id="PTHR10039">
    <property type="entry name" value="AMELOGENIN"/>
    <property type="match status" value="1"/>
</dbReference>
<evidence type="ECO:0000259" key="3">
    <source>
        <dbReference type="Pfam" id="PF17109"/>
    </source>
</evidence>